<evidence type="ECO:0000259" key="5">
    <source>
        <dbReference type="Pfam" id="PF04500"/>
    </source>
</evidence>
<dbReference type="InterPro" id="IPR007588">
    <property type="entry name" value="Znf_FLYWCH"/>
</dbReference>
<evidence type="ECO:0000256" key="1">
    <source>
        <dbReference type="ARBA" id="ARBA00022723"/>
    </source>
</evidence>
<organism evidence="6 7">
    <name type="scientific">Caenorhabditis auriculariae</name>
    <dbReference type="NCBI Taxonomy" id="2777116"/>
    <lineage>
        <taxon>Eukaryota</taxon>
        <taxon>Metazoa</taxon>
        <taxon>Ecdysozoa</taxon>
        <taxon>Nematoda</taxon>
        <taxon>Chromadorea</taxon>
        <taxon>Rhabditida</taxon>
        <taxon>Rhabditina</taxon>
        <taxon>Rhabditomorpha</taxon>
        <taxon>Rhabditoidea</taxon>
        <taxon>Rhabditidae</taxon>
        <taxon>Peloderinae</taxon>
        <taxon>Caenorhabditis</taxon>
    </lineage>
</organism>
<dbReference type="GO" id="GO:0003700">
    <property type="term" value="F:DNA-binding transcription factor activity"/>
    <property type="evidence" value="ECO:0007669"/>
    <property type="project" value="TreeGrafter"/>
</dbReference>
<dbReference type="Pfam" id="PF04500">
    <property type="entry name" value="FLYWCH"/>
    <property type="match status" value="1"/>
</dbReference>
<dbReference type="InterPro" id="IPR052887">
    <property type="entry name" value="FLYWCH-type_ZF"/>
</dbReference>
<dbReference type="GO" id="GO:0008270">
    <property type="term" value="F:zinc ion binding"/>
    <property type="evidence" value="ECO:0007669"/>
    <property type="project" value="UniProtKB-KW"/>
</dbReference>
<evidence type="ECO:0000313" key="6">
    <source>
        <dbReference type="EMBL" id="CAD6188213.1"/>
    </source>
</evidence>
<dbReference type="OrthoDB" id="5806173at2759"/>
<dbReference type="PANTHER" id="PTHR37975">
    <property type="entry name" value="FLYWCH ZINC FINGER TRANSCRIPTION FACTOR HOMOLOG"/>
    <property type="match status" value="1"/>
</dbReference>
<proteinExistence type="predicted"/>
<dbReference type="GO" id="GO:0005634">
    <property type="term" value="C:nucleus"/>
    <property type="evidence" value="ECO:0007669"/>
    <property type="project" value="TreeGrafter"/>
</dbReference>
<gene>
    <name evidence="6" type="ORF">CAUJ_LOCUS4132</name>
</gene>
<keyword evidence="2" id="KW-0863">Zinc-finger</keyword>
<feature type="domain" description="FLYWCH-type" evidence="5">
    <location>
        <begin position="83"/>
        <end position="140"/>
    </location>
</feature>
<keyword evidence="1" id="KW-0479">Metal-binding</keyword>
<sequence>MVNTALLTLKSEVKEYGDDADSCGESTSADGTPVSHDMLDLFSGGVDIQKVLEALTTPANPIGVLSKAIRPNEKRSVMRRYRRGNRKKVIDNGYVFTYDKDSSCGRRSFWRCERKSECPARVHTDPVTKSVLKRIHEHNHEPPSPEELPSWLKTEEDVIVVTAAAAPINSAVSSESCQTAAKTEVEEEMETEMTPAANVDPMQPKKRKEEENEFSGDVTKASESNNDFKEFVDVARRIMLQFDSLWKGQKTDSVVDCDCEVADFLDSHNFTELKSTFSKFTLKDMRKLSVEQIGLAVGSDINGVLLHNLLHEDPADNHDVLRIFVSETCKEDGGPFYQMLCLPHKTEKALREELEKMLIKVPKRLCVAGPGEVNVLLSDRIVATWKNEQIFELTTSKTFCRLRSLD</sequence>
<accession>A0A8S1GZ13</accession>
<keyword evidence="3" id="KW-0862">Zinc</keyword>
<protein>
    <recommendedName>
        <fullName evidence="5">FLYWCH-type domain-containing protein</fullName>
    </recommendedName>
</protein>
<dbReference type="AlphaFoldDB" id="A0A8S1GZ13"/>
<dbReference type="GO" id="GO:0043565">
    <property type="term" value="F:sequence-specific DNA binding"/>
    <property type="evidence" value="ECO:0007669"/>
    <property type="project" value="TreeGrafter"/>
</dbReference>
<dbReference type="Gene3D" id="2.20.25.240">
    <property type="match status" value="1"/>
</dbReference>
<reference evidence="6" key="1">
    <citation type="submission" date="2020-10" db="EMBL/GenBank/DDBJ databases">
        <authorList>
            <person name="Kikuchi T."/>
        </authorList>
    </citation>
    <scope>NUCLEOTIDE SEQUENCE</scope>
    <source>
        <strain evidence="6">NKZ352</strain>
    </source>
</reference>
<feature type="region of interest" description="Disordered" evidence="4">
    <location>
        <begin position="187"/>
        <end position="220"/>
    </location>
</feature>
<evidence type="ECO:0000256" key="4">
    <source>
        <dbReference type="SAM" id="MobiDB-lite"/>
    </source>
</evidence>
<keyword evidence="7" id="KW-1185">Reference proteome</keyword>
<dbReference type="GO" id="GO:0045892">
    <property type="term" value="P:negative regulation of DNA-templated transcription"/>
    <property type="evidence" value="ECO:0007669"/>
    <property type="project" value="TreeGrafter"/>
</dbReference>
<evidence type="ECO:0000256" key="3">
    <source>
        <dbReference type="ARBA" id="ARBA00022833"/>
    </source>
</evidence>
<evidence type="ECO:0000256" key="2">
    <source>
        <dbReference type="ARBA" id="ARBA00022771"/>
    </source>
</evidence>
<evidence type="ECO:0000313" key="7">
    <source>
        <dbReference type="Proteomes" id="UP000835052"/>
    </source>
</evidence>
<comment type="caution">
    <text evidence="6">The sequence shown here is derived from an EMBL/GenBank/DDBJ whole genome shotgun (WGS) entry which is preliminary data.</text>
</comment>
<dbReference type="Proteomes" id="UP000835052">
    <property type="component" value="Unassembled WGS sequence"/>
</dbReference>
<dbReference type="PANTHER" id="PTHR37975:SF3">
    <property type="entry name" value="FLYWCH TRANSCRIPTION FACTOR 3"/>
    <property type="match status" value="1"/>
</dbReference>
<name>A0A8S1GZ13_9PELO</name>
<dbReference type="EMBL" id="CAJGYM010000008">
    <property type="protein sequence ID" value="CAD6188213.1"/>
    <property type="molecule type" value="Genomic_DNA"/>
</dbReference>